<organism evidence="1 2">
    <name type="scientific">Clostridium perfringens</name>
    <dbReference type="NCBI Taxonomy" id="1502"/>
    <lineage>
        <taxon>Bacteria</taxon>
        <taxon>Bacillati</taxon>
        <taxon>Bacillota</taxon>
        <taxon>Clostridia</taxon>
        <taxon>Eubacteriales</taxon>
        <taxon>Clostridiaceae</taxon>
        <taxon>Clostridium</taxon>
    </lineage>
</organism>
<reference evidence="1 2" key="1">
    <citation type="submission" date="2016-01" db="EMBL/GenBank/DDBJ databases">
        <authorList>
            <person name="Oliw E.H."/>
        </authorList>
    </citation>
    <scope>NUCLEOTIDE SEQUENCE [LARGE SCALE GENOMIC DNA]</scope>
    <source>
        <strain evidence="1 2">MJR7757A</strain>
    </source>
</reference>
<evidence type="ECO:0000313" key="2">
    <source>
        <dbReference type="Proteomes" id="UP000070646"/>
    </source>
</evidence>
<proteinExistence type="predicted"/>
<dbReference type="Proteomes" id="UP000070646">
    <property type="component" value="Unassembled WGS sequence"/>
</dbReference>
<dbReference type="RefSeq" id="WP_060795137.1">
    <property type="nucleotide sequence ID" value="NZ_CATNWN010000001.1"/>
</dbReference>
<evidence type="ECO:0000313" key="1">
    <source>
        <dbReference type="EMBL" id="KXA12658.1"/>
    </source>
</evidence>
<dbReference type="PATRIC" id="fig|1502.174.peg.1196"/>
<comment type="caution">
    <text evidence="1">The sequence shown here is derived from an EMBL/GenBank/DDBJ whole genome shotgun (WGS) entry which is preliminary data.</text>
</comment>
<name>A0A133N8N5_CLOPF</name>
<dbReference type="EMBL" id="LRPU01000060">
    <property type="protein sequence ID" value="KXA12658.1"/>
    <property type="molecule type" value="Genomic_DNA"/>
</dbReference>
<protein>
    <submittedName>
        <fullName evidence="1">Uncharacterized protein</fullName>
    </submittedName>
</protein>
<dbReference type="AlphaFoldDB" id="A0A133N8N5"/>
<accession>A0A133N8N5</accession>
<sequence>MKKLKLDVTLANIFIVILLIQGIDLFQLKNYEIPVVKNAIEEDKDLNTVLKNIENKDCTVLQLEYKEGWIGKVLFTGSLEDLTNYVNLLKNNNINIKNYKIEKSEELKCFLELKVV</sequence>
<gene>
    <name evidence="1" type="ORF">HMPREF3222_01181</name>
</gene>